<feature type="region of interest" description="Disordered" evidence="1">
    <location>
        <begin position="572"/>
        <end position="641"/>
    </location>
</feature>
<sequence length="1337" mass="148234">MSQQQPSLELDEEELDPQLLKGFGDLRETIKPEATWRRRFDAIDPEVKEFVPTVGDAVSQLGLAWRLYWDVRKNKDMGCTPWIDPFFRASKPHANHGVPCGGLGCGSIGRGWKGNFNRWGLRPGLATETDVTANQFSTRIRLLSSKQTVAAVLTPDDDDDIIEASGAGCGGCRRQRRDLYHPAPQRWVRWTQVGPLAPSGPDGLNASTATETEVDETPLLKEKRLKENSPQSSTVAGSYRPKSPLAQQAARSPVRVVRKNQKKGGDGSPSSPVRPSSAGCCGGPPPVDSPYENQLQKTTYMARFPRSWTEYQDVFGTGIHLICEQLSPFLPNDYVDSCLPCAVFEWTCRNLGTEKAEVSLMFSWQNGFEWDSASGGGHVQRAFTGKHTGVGALLHHSLPSKKGNAERAAGRAEDRNSGRVASSAPDSSSSSSSKSSSKVHPNKIDDNQIPPYDPLTFAVALGRDEAVSPSFVLNFRCDGDGEEVWRSFHEHGVLSGDPSRLSIEDSIRKANKGEVLGAAVCGKVTLDPGETKKLRFTLSWDMPVARFALGHPWKKRYLKFFHPILWRSHQTDSANPLGCPQQPNIATPAPPQSPEPREGMEGMPPLAEVSEGGGSPSPMGSPMCGFESASPTEVASQPGGLSPVARPVAGAISFFMEGREKWQRFRGAGRRKTLRRKPSLVDHELIPSIECNPVQARSMPPAREGSSKEAIPMPPMSGKAGPSLPDTLSTVEVAARLCEYAFVKFEDWRESVVSWQDAVLSRKDLPNWYKSTLFNELYFLVEGGSLWTEGAPWWKVAKLNMEPWWMGLGDAEKRKRIARLHRKKKSLTGGDKSTASRDAAAAREARSGGLPGAVIPSHGPQEGGVHPATHGLARERSPDESYIGEGGDEMDAGLMDRLPKWGECEILAWEWHAEQSHSTAEVRRDIEREETERRIKAGVPATVFRAVPENRSISGSPPRPGGVSGDVDDEIQRRQSQERADEREMEEMSEHRVFARSSLTRVHIDECRRAKYSPASLGHFLYLEGLEYLMYNTYDVHFYASWALVCLFPRLDNEIHKDMAEAILSEDSEMRPCLFRLTHKAKRKDIGCVPHDLGGPGECPLVRANVYNLHHTGDWKDLPSKFILQVWRNYFVTGDEDFLATCWPAMKVVMIRVMRFVDKKHGLIVHGGWPDHTYDAWSCAGVSAYSGGLWCAALRAYIEASCVLNKEEHMVPNHDACVALLEKAEKNWVKMLWDEKKGYFLYDSMNNASVHADQLAGIWWLKASGLESANVPAEKIHRALQTMYGANVKNFKGGRWGAMNGMKKDLRSVDTQCMQSREVWTGVAYGLAATMLQQRGE</sequence>
<proteinExistence type="predicted"/>
<feature type="domain" description="Glycosyl-hydrolase family 116 catalytic region" evidence="2">
    <location>
        <begin position="1018"/>
        <end position="1334"/>
    </location>
</feature>
<dbReference type="EMBL" id="CDMZ01001208">
    <property type="protein sequence ID" value="CEM29009.1"/>
    <property type="molecule type" value="Genomic_DNA"/>
</dbReference>
<evidence type="ECO:0000259" key="2">
    <source>
        <dbReference type="Pfam" id="PF04685"/>
    </source>
</evidence>
<feature type="domain" description="Glycosyl-hydrolase family 116 N-terminal" evidence="3">
    <location>
        <begin position="97"/>
        <end position="157"/>
    </location>
</feature>
<feature type="compositionally biased region" description="Basic and acidic residues" evidence="1">
    <location>
        <begin position="403"/>
        <end position="417"/>
    </location>
</feature>
<feature type="region of interest" description="Disordered" evidence="1">
    <location>
        <begin position="395"/>
        <end position="450"/>
    </location>
</feature>
<dbReference type="InterPro" id="IPR052566">
    <property type="entry name" value="Non-lysos_glucosylceramidase"/>
</dbReference>
<gene>
    <name evidence="4" type="ORF">Cvel_21889</name>
</gene>
<dbReference type="GO" id="GO:0005975">
    <property type="term" value="P:carbohydrate metabolic process"/>
    <property type="evidence" value="ECO:0007669"/>
    <property type="project" value="InterPro"/>
</dbReference>
<accession>A0A0G4GHF9</accession>
<feature type="domain" description="Glycosyl-hydrolase family 116 N-terminal" evidence="3">
    <location>
        <begin position="295"/>
        <end position="561"/>
    </location>
</feature>
<dbReference type="InterPro" id="IPR008928">
    <property type="entry name" value="6-hairpin_glycosidase_sf"/>
</dbReference>
<name>A0A0G4GHF9_9ALVE</name>
<dbReference type="PANTHER" id="PTHR12654">
    <property type="entry name" value="BILE ACID BETA-GLUCOSIDASE-RELATED"/>
    <property type="match status" value="1"/>
</dbReference>
<evidence type="ECO:0000313" key="4">
    <source>
        <dbReference type="EMBL" id="CEM29009.1"/>
    </source>
</evidence>
<evidence type="ECO:0008006" key="5">
    <source>
        <dbReference type="Google" id="ProtNLM"/>
    </source>
</evidence>
<feature type="region of interest" description="Disordered" evidence="1">
    <location>
        <begin position="193"/>
        <end position="289"/>
    </location>
</feature>
<dbReference type="VEuPathDB" id="CryptoDB:Cvel_21889"/>
<dbReference type="InterPro" id="IPR006775">
    <property type="entry name" value="GH116_catalytic"/>
</dbReference>
<feature type="compositionally biased region" description="Basic and acidic residues" evidence="1">
    <location>
        <begin position="970"/>
        <end position="990"/>
    </location>
</feature>
<feature type="region of interest" description="Disordered" evidence="1">
    <location>
        <begin position="946"/>
        <end position="990"/>
    </location>
</feature>
<dbReference type="PANTHER" id="PTHR12654:SF0">
    <property type="entry name" value="NON-LYSOSOMAL GLUCOSYLCERAMIDASE"/>
    <property type="match status" value="1"/>
</dbReference>
<dbReference type="InterPro" id="IPR012341">
    <property type="entry name" value="6hp_glycosidase-like_sf"/>
</dbReference>
<evidence type="ECO:0000256" key="1">
    <source>
        <dbReference type="SAM" id="MobiDB-lite"/>
    </source>
</evidence>
<feature type="compositionally biased region" description="Low complexity" evidence="1">
    <location>
        <begin position="422"/>
        <end position="436"/>
    </location>
</feature>
<feature type="compositionally biased region" description="Basic and acidic residues" evidence="1">
    <location>
        <begin position="218"/>
        <end position="227"/>
    </location>
</feature>
<organism evidence="4">
    <name type="scientific">Chromera velia CCMP2878</name>
    <dbReference type="NCBI Taxonomy" id="1169474"/>
    <lineage>
        <taxon>Eukaryota</taxon>
        <taxon>Sar</taxon>
        <taxon>Alveolata</taxon>
        <taxon>Colpodellida</taxon>
        <taxon>Chromeraceae</taxon>
        <taxon>Chromera</taxon>
    </lineage>
</organism>
<protein>
    <recommendedName>
        <fullName evidence="5">Glycosyl-hydrolase family 116 catalytic region domain-containing protein</fullName>
    </recommendedName>
</protein>
<evidence type="ECO:0000259" key="3">
    <source>
        <dbReference type="Pfam" id="PF12215"/>
    </source>
</evidence>
<reference evidence="4" key="1">
    <citation type="submission" date="2014-11" db="EMBL/GenBank/DDBJ databases">
        <authorList>
            <person name="Otto D Thomas"/>
            <person name="Naeem Raeece"/>
        </authorList>
    </citation>
    <scope>NUCLEOTIDE SEQUENCE</scope>
</reference>
<dbReference type="Pfam" id="PF04685">
    <property type="entry name" value="DUF608"/>
    <property type="match status" value="1"/>
</dbReference>
<dbReference type="InterPro" id="IPR024462">
    <property type="entry name" value="GH116_N"/>
</dbReference>
<dbReference type="GO" id="GO:0008422">
    <property type="term" value="F:beta-glucosidase activity"/>
    <property type="evidence" value="ECO:0007669"/>
    <property type="project" value="TreeGrafter"/>
</dbReference>
<dbReference type="Pfam" id="PF12215">
    <property type="entry name" value="Glyco_hydr_116N"/>
    <property type="match status" value="2"/>
</dbReference>
<dbReference type="Gene3D" id="1.50.10.10">
    <property type="match status" value="1"/>
</dbReference>
<feature type="region of interest" description="Disordered" evidence="1">
    <location>
        <begin position="822"/>
        <end position="890"/>
    </location>
</feature>
<dbReference type="SUPFAM" id="SSF48208">
    <property type="entry name" value="Six-hairpin glycosidases"/>
    <property type="match status" value="1"/>
</dbReference>